<dbReference type="PANTHER" id="PTHR21310:SF13">
    <property type="entry name" value="AMINOGLYCOSIDE PHOSPHOTRANSFERASE DOMAIN-CONTAINING PROTEIN"/>
    <property type="match status" value="1"/>
</dbReference>
<protein>
    <recommendedName>
        <fullName evidence="3">Aminoglycoside phosphotransferase domain-containing protein</fullName>
    </recommendedName>
</protein>
<dbReference type="STRING" id="1330018.A0A167GWA7"/>
<evidence type="ECO:0000313" key="1">
    <source>
        <dbReference type="EMBL" id="KZO90976.1"/>
    </source>
</evidence>
<organism evidence="1 2">
    <name type="scientific">Calocera viscosa (strain TUFC12733)</name>
    <dbReference type="NCBI Taxonomy" id="1330018"/>
    <lineage>
        <taxon>Eukaryota</taxon>
        <taxon>Fungi</taxon>
        <taxon>Dikarya</taxon>
        <taxon>Basidiomycota</taxon>
        <taxon>Agaricomycotina</taxon>
        <taxon>Dacrymycetes</taxon>
        <taxon>Dacrymycetales</taxon>
        <taxon>Dacrymycetaceae</taxon>
        <taxon>Calocera</taxon>
    </lineage>
</organism>
<dbReference type="OrthoDB" id="10003767at2759"/>
<sequence length="409" mass="46696">MWPTIGHLFEYVQEQIQYLYYGDDRPVVIEDGFNIWPPHIHLRSIQRALYGLLPTPEDKCRKVSFLNYGSSHVVVKVETTHKNVYVLRITAAVFPKFQRTHPFWQPFKESSEVASMIALRKWTTIPVPRVYAFDEDKGNRIGGAWTLQEYIPGRPLAEVWPEMSGTAMAKVIEQLAGLILQAFHVSFHQIGSPRVAGSLCNIRNLSETDFEVRIGPIVTLKGLRHHGIIGPPKESGPFDDANGWLKSVARGDMRYQRQDGPMPDQNNIDRVICIIDEPLESNGLCLEGPLSVNGPWVQDMWSFQNILVVIRDGEVTVTGLVDMEGMQSLPAWARVQPLCNCIPDVDETWLKMLLDLLLDDPDYRYAYQHGSRARHLLWLAENAAWEDPEDERIREFRRGIWDDDAILAG</sequence>
<name>A0A167GWA7_CALVF</name>
<dbReference type="InterPro" id="IPR051678">
    <property type="entry name" value="AGP_Transferase"/>
</dbReference>
<proteinExistence type="predicted"/>
<dbReference type="AlphaFoldDB" id="A0A167GWA7"/>
<dbReference type="InterPro" id="IPR011009">
    <property type="entry name" value="Kinase-like_dom_sf"/>
</dbReference>
<evidence type="ECO:0008006" key="3">
    <source>
        <dbReference type="Google" id="ProtNLM"/>
    </source>
</evidence>
<keyword evidence="2" id="KW-1185">Reference proteome</keyword>
<accession>A0A167GWA7</accession>
<reference evidence="1 2" key="1">
    <citation type="journal article" date="2016" name="Mol. Biol. Evol.">
        <title>Comparative Genomics of Early-Diverging Mushroom-Forming Fungi Provides Insights into the Origins of Lignocellulose Decay Capabilities.</title>
        <authorList>
            <person name="Nagy L.G."/>
            <person name="Riley R."/>
            <person name="Tritt A."/>
            <person name="Adam C."/>
            <person name="Daum C."/>
            <person name="Floudas D."/>
            <person name="Sun H."/>
            <person name="Yadav J.S."/>
            <person name="Pangilinan J."/>
            <person name="Larsson K.H."/>
            <person name="Matsuura K."/>
            <person name="Barry K."/>
            <person name="Labutti K."/>
            <person name="Kuo R."/>
            <person name="Ohm R.A."/>
            <person name="Bhattacharya S.S."/>
            <person name="Shirouzu T."/>
            <person name="Yoshinaga Y."/>
            <person name="Martin F.M."/>
            <person name="Grigoriev I.V."/>
            <person name="Hibbett D.S."/>
        </authorList>
    </citation>
    <scope>NUCLEOTIDE SEQUENCE [LARGE SCALE GENOMIC DNA]</scope>
    <source>
        <strain evidence="1 2">TUFC12733</strain>
    </source>
</reference>
<dbReference type="SUPFAM" id="SSF56112">
    <property type="entry name" value="Protein kinase-like (PK-like)"/>
    <property type="match status" value="1"/>
</dbReference>
<dbReference type="EMBL" id="KV417331">
    <property type="protein sequence ID" value="KZO90976.1"/>
    <property type="molecule type" value="Genomic_DNA"/>
</dbReference>
<dbReference type="PANTHER" id="PTHR21310">
    <property type="entry name" value="AMINOGLYCOSIDE PHOSPHOTRANSFERASE-RELATED-RELATED"/>
    <property type="match status" value="1"/>
</dbReference>
<evidence type="ECO:0000313" key="2">
    <source>
        <dbReference type="Proteomes" id="UP000076738"/>
    </source>
</evidence>
<gene>
    <name evidence="1" type="ORF">CALVIDRAFT_568648</name>
</gene>
<dbReference type="Proteomes" id="UP000076738">
    <property type="component" value="Unassembled WGS sequence"/>
</dbReference>